<name>A0A437MCZ1_9PROT</name>
<dbReference type="RefSeq" id="WP_127788383.1">
    <property type="nucleotide sequence ID" value="NZ_SACL01000005.1"/>
</dbReference>
<sequence>MTGPDDPVRPTRPGDPTEGLERFPRADMGVIEEAQPKLVDACVQGPVVLTRHGHDAFVILPVDQFQRLALLAEPFRLSGPFTIEGEKPG</sequence>
<organism evidence="3 4">
    <name type="scientific">Rhodovarius crocodyli</name>
    <dbReference type="NCBI Taxonomy" id="1979269"/>
    <lineage>
        <taxon>Bacteria</taxon>
        <taxon>Pseudomonadati</taxon>
        <taxon>Pseudomonadota</taxon>
        <taxon>Alphaproteobacteria</taxon>
        <taxon>Acetobacterales</taxon>
        <taxon>Roseomonadaceae</taxon>
        <taxon>Rhodovarius</taxon>
    </lineage>
</organism>
<comment type="similarity">
    <text evidence="1">Belongs to the phD/YefM antitoxin family.</text>
</comment>
<dbReference type="OrthoDB" id="7277603at2"/>
<dbReference type="AlphaFoldDB" id="A0A437MCZ1"/>
<keyword evidence="4" id="KW-1185">Reference proteome</keyword>
<dbReference type="SUPFAM" id="SSF143120">
    <property type="entry name" value="YefM-like"/>
    <property type="match status" value="1"/>
</dbReference>
<evidence type="ECO:0000313" key="3">
    <source>
        <dbReference type="EMBL" id="RVT95524.1"/>
    </source>
</evidence>
<protein>
    <submittedName>
        <fullName evidence="3">Type II toxin-antitoxin system Phd/YefM family antitoxin</fullName>
    </submittedName>
</protein>
<dbReference type="Proteomes" id="UP000282957">
    <property type="component" value="Unassembled WGS sequence"/>
</dbReference>
<evidence type="ECO:0000256" key="1">
    <source>
        <dbReference type="ARBA" id="ARBA00009981"/>
    </source>
</evidence>
<reference evidence="3 4" key="1">
    <citation type="submission" date="2019-01" db="EMBL/GenBank/DDBJ databases">
        <authorList>
            <person name="Chen W.-M."/>
        </authorList>
    </citation>
    <scope>NUCLEOTIDE SEQUENCE [LARGE SCALE GENOMIC DNA]</scope>
    <source>
        <strain evidence="3 4">CCP-6</strain>
    </source>
</reference>
<proteinExistence type="inferred from homology"/>
<accession>A0A437MCZ1</accession>
<comment type="caution">
    <text evidence="3">The sequence shown here is derived from an EMBL/GenBank/DDBJ whole genome shotgun (WGS) entry which is preliminary data.</text>
</comment>
<evidence type="ECO:0000256" key="2">
    <source>
        <dbReference type="SAM" id="MobiDB-lite"/>
    </source>
</evidence>
<dbReference type="InterPro" id="IPR036165">
    <property type="entry name" value="YefM-like_sf"/>
</dbReference>
<evidence type="ECO:0000313" key="4">
    <source>
        <dbReference type="Proteomes" id="UP000282957"/>
    </source>
</evidence>
<feature type="region of interest" description="Disordered" evidence="2">
    <location>
        <begin position="1"/>
        <end position="23"/>
    </location>
</feature>
<dbReference type="Gene3D" id="3.40.1620.10">
    <property type="entry name" value="YefM-like domain"/>
    <property type="match status" value="1"/>
</dbReference>
<gene>
    <name evidence="3" type="ORF">EOD42_15030</name>
</gene>
<dbReference type="EMBL" id="SACL01000005">
    <property type="protein sequence ID" value="RVT95524.1"/>
    <property type="molecule type" value="Genomic_DNA"/>
</dbReference>